<name>N9V0M2_CLOIN</name>
<dbReference type="EMBL" id="AGYV01000012">
    <property type="protein sequence ID" value="ENY84019.1"/>
    <property type="molecule type" value="Genomic_DNA"/>
</dbReference>
<dbReference type="Proteomes" id="UP000013051">
    <property type="component" value="Unassembled WGS sequence"/>
</dbReference>
<gene>
    <name evidence="2" type="ORF">HMPREF1094_04450</name>
</gene>
<evidence type="ECO:0000313" key="3">
    <source>
        <dbReference type="Proteomes" id="UP000013051"/>
    </source>
</evidence>
<keyword evidence="1" id="KW-0472">Membrane</keyword>
<sequence length="38" mass="4468">MELFVDVVVIVIMLMTLYALGILIWMSATTIYEGFRWK</sequence>
<comment type="caution">
    <text evidence="2">The sequence shown here is derived from an EMBL/GenBank/DDBJ whole genome shotgun (WGS) entry which is preliminary data.</text>
</comment>
<reference evidence="2 3" key="1">
    <citation type="submission" date="2013-01" db="EMBL/GenBank/DDBJ databases">
        <title>The Genome Sequence of Clostridium innocuum 2959.</title>
        <authorList>
            <consortium name="The Broad Institute Genome Sequencing Platform"/>
            <person name="Earl A."/>
            <person name="Ward D."/>
            <person name="Feldgarden M."/>
            <person name="Gevers D."/>
            <person name="Courvalin P."/>
            <person name="Lambert T."/>
            <person name="Walker B."/>
            <person name="Young S.K."/>
            <person name="Zeng Q."/>
            <person name="Gargeya S."/>
            <person name="Fitzgerald M."/>
            <person name="Haas B."/>
            <person name="Abouelleil A."/>
            <person name="Alvarado L."/>
            <person name="Arachchi H.M."/>
            <person name="Berlin A.M."/>
            <person name="Chapman S.B."/>
            <person name="Dewar J."/>
            <person name="Goldberg J."/>
            <person name="Griggs A."/>
            <person name="Gujja S."/>
            <person name="Hansen M."/>
            <person name="Howarth C."/>
            <person name="Imamovic A."/>
            <person name="Larimer J."/>
            <person name="McCowan C."/>
            <person name="Murphy C."/>
            <person name="Neiman D."/>
            <person name="Pearson M."/>
            <person name="Priest M."/>
            <person name="Roberts A."/>
            <person name="Saif S."/>
            <person name="Shea T."/>
            <person name="Sisk P."/>
            <person name="Sykes S."/>
            <person name="Wortman J."/>
            <person name="Nusbaum C."/>
            <person name="Birren B."/>
        </authorList>
    </citation>
    <scope>NUCLEOTIDE SEQUENCE [LARGE SCALE GENOMIC DNA]</scope>
    <source>
        <strain evidence="2 3">2959</strain>
    </source>
</reference>
<evidence type="ECO:0000313" key="2">
    <source>
        <dbReference type="EMBL" id="ENY84019.1"/>
    </source>
</evidence>
<organism evidence="2 3">
    <name type="scientific">[Clostridium] innocuum 2959</name>
    <dbReference type="NCBI Taxonomy" id="999413"/>
    <lineage>
        <taxon>Bacteria</taxon>
        <taxon>Bacillati</taxon>
        <taxon>Bacillota</taxon>
        <taxon>Clostridia</taxon>
        <taxon>Eubacteriales</taxon>
        <taxon>Clostridiaceae</taxon>
        <taxon>Clostridium</taxon>
    </lineage>
</organism>
<feature type="transmembrane region" description="Helical" evidence="1">
    <location>
        <begin position="7"/>
        <end position="28"/>
    </location>
</feature>
<keyword evidence="1" id="KW-0812">Transmembrane</keyword>
<protein>
    <submittedName>
        <fullName evidence="2">Uncharacterized protein</fullName>
    </submittedName>
</protein>
<proteinExistence type="predicted"/>
<accession>N9V0M2</accession>
<keyword evidence="3" id="KW-1185">Reference proteome</keyword>
<dbReference type="AlphaFoldDB" id="N9V0M2"/>
<dbReference type="HOGENOM" id="CLU_3326559_0_0_9"/>
<evidence type="ECO:0000256" key="1">
    <source>
        <dbReference type="SAM" id="Phobius"/>
    </source>
</evidence>
<keyword evidence="1" id="KW-1133">Transmembrane helix</keyword>